<feature type="transmembrane region" description="Helical" evidence="1">
    <location>
        <begin position="271"/>
        <end position="294"/>
    </location>
</feature>
<evidence type="ECO:0008006" key="4">
    <source>
        <dbReference type="Google" id="ProtNLM"/>
    </source>
</evidence>
<proteinExistence type="predicted"/>
<feature type="transmembrane region" description="Helical" evidence="1">
    <location>
        <begin position="62"/>
        <end position="86"/>
    </location>
</feature>
<organism evidence="2 3">
    <name type="scientific">Paenibacillus sedimenti</name>
    <dbReference type="NCBI Taxonomy" id="2770274"/>
    <lineage>
        <taxon>Bacteria</taxon>
        <taxon>Bacillati</taxon>
        <taxon>Bacillota</taxon>
        <taxon>Bacilli</taxon>
        <taxon>Bacillales</taxon>
        <taxon>Paenibacillaceae</taxon>
        <taxon>Paenibacillus</taxon>
    </lineage>
</organism>
<feature type="transmembrane region" description="Helical" evidence="1">
    <location>
        <begin position="181"/>
        <end position="200"/>
    </location>
</feature>
<evidence type="ECO:0000256" key="1">
    <source>
        <dbReference type="SAM" id="Phobius"/>
    </source>
</evidence>
<keyword evidence="1" id="KW-0812">Transmembrane</keyword>
<accession>A0A926KYB3</accession>
<feature type="transmembrane region" description="Helical" evidence="1">
    <location>
        <begin position="233"/>
        <end position="251"/>
    </location>
</feature>
<dbReference type="RefSeq" id="WP_188178131.1">
    <property type="nucleotide sequence ID" value="NZ_JACVVD010000018.1"/>
</dbReference>
<feature type="transmembrane region" description="Helical" evidence="1">
    <location>
        <begin position="36"/>
        <end position="56"/>
    </location>
</feature>
<dbReference type="AlphaFoldDB" id="A0A926KYB3"/>
<sequence length="400" mass="45923">MKHSNNLYNKSSLIAFLLSVIPGLGHFYMNRMFRAFIYGGGFFGSLFLIFLCVAVANGPEEIAALLALFAALMWIANMVDMIIFLLRLQPYPPPGTLPYGSENPYPPTSDMPPPPEQAYWESATSWANQRERTRIMLLSFIPGLGHYQLGLMQRGLTAMITFFGIAILVFFITILTHNEGFIAFLLAMPVLLFYSMFDALKQLERKQAGFELFDRSMFEDFHFSDDYIRKNRTLATIIAIIPGAAHLYLNMTKRGIQLMAVFLFSVYVLDVLRLSLFFFLIPILWFFSFFDALQNISRYENGTLVDKPLVENWTSYNRSIGAILIVLGGYYLFKEVIVQLLYRFFPHSDYMYWINNFGQTLIVAVILIGAGIRLLIHRKKPIDPPAYLVDTFEIDEKKNP</sequence>
<keyword evidence="3" id="KW-1185">Reference proteome</keyword>
<protein>
    <recommendedName>
        <fullName evidence="4">Multi-tm2 domain protein</fullName>
    </recommendedName>
</protein>
<evidence type="ECO:0000313" key="3">
    <source>
        <dbReference type="Proteomes" id="UP000650466"/>
    </source>
</evidence>
<feature type="transmembrane region" description="Helical" evidence="1">
    <location>
        <begin position="353"/>
        <end position="376"/>
    </location>
</feature>
<name>A0A926KYB3_9BACL</name>
<feature type="transmembrane region" description="Helical" evidence="1">
    <location>
        <begin position="156"/>
        <end position="175"/>
    </location>
</feature>
<dbReference type="EMBL" id="JACVVD010000018">
    <property type="protein sequence ID" value="MBD0384359.1"/>
    <property type="molecule type" value="Genomic_DNA"/>
</dbReference>
<keyword evidence="1" id="KW-1133">Transmembrane helix</keyword>
<reference evidence="2" key="1">
    <citation type="submission" date="2020-09" db="EMBL/GenBank/DDBJ databases">
        <title>Draft Genome Sequence of Paenibacillus sp. WST5.</title>
        <authorList>
            <person name="Bao Z."/>
        </authorList>
    </citation>
    <scope>NUCLEOTIDE SEQUENCE</scope>
    <source>
        <strain evidence="2">WST5</strain>
    </source>
</reference>
<keyword evidence="1" id="KW-0472">Membrane</keyword>
<dbReference type="Proteomes" id="UP000650466">
    <property type="component" value="Unassembled WGS sequence"/>
</dbReference>
<gene>
    <name evidence="2" type="ORF">ICC18_30390</name>
</gene>
<evidence type="ECO:0000313" key="2">
    <source>
        <dbReference type="EMBL" id="MBD0384359.1"/>
    </source>
</evidence>
<comment type="caution">
    <text evidence="2">The sequence shown here is derived from an EMBL/GenBank/DDBJ whole genome shotgun (WGS) entry which is preliminary data.</text>
</comment>
<feature type="transmembrane region" description="Helical" evidence="1">
    <location>
        <begin position="12"/>
        <end position="29"/>
    </location>
</feature>
<feature type="transmembrane region" description="Helical" evidence="1">
    <location>
        <begin position="315"/>
        <end position="333"/>
    </location>
</feature>